<gene>
    <name evidence="1" type="ORF">SAMN05443999_101226</name>
</gene>
<keyword evidence="2" id="KW-1185">Reference proteome</keyword>
<name>A0A1H7G405_9RHOB</name>
<dbReference type="STRING" id="1287727.SAMN05443999_101226"/>
<proteinExistence type="predicted"/>
<dbReference type="EMBL" id="FOAG01000001">
    <property type="protein sequence ID" value="SEK33073.1"/>
    <property type="molecule type" value="Genomic_DNA"/>
</dbReference>
<dbReference type="Proteomes" id="UP000199582">
    <property type="component" value="Unassembled WGS sequence"/>
</dbReference>
<accession>A0A1H7G405</accession>
<sequence length="87" mass="9969">MRLRVEKWGCGYAVFDGKKRLSKTHSHRYLAENALDRIEAEARQSRQARNRPCLTCGTEFWSTGVGHRMCQPCRARLGGLDNRMLGC</sequence>
<dbReference type="OrthoDB" id="8478344at2"/>
<reference evidence="1 2" key="1">
    <citation type="submission" date="2016-10" db="EMBL/GenBank/DDBJ databases">
        <authorList>
            <person name="de Groot N.N."/>
        </authorList>
    </citation>
    <scope>NUCLEOTIDE SEQUENCE [LARGE SCALE GENOMIC DNA]</scope>
    <source>
        <strain evidence="1 2">DSM 100674</strain>
    </source>
</reference>
<evidence type="ECO:0000313" key="1">
    <source>
        <dbReference type="EMBL" id="SEK33073.1"/>
    </source>
</evidence>
<evidence type="ECO:0000313" key="2">
    <source>
        <dbReference type="Proteomes" id="UP000199582"/>
    </source>
</evidence>
<organism evidence="1 2">
    <name type="scientific">Roseovarius azorensis</name>
    <dbReference type="NCBI Taxonomy" id="1287727"/>
    <lineage>
        <taxon>Bacteria</taxon>
        <taxon>Pseudomonadati</taxon>
        <taxon>Pseudomonadota</taxon>
        <taxon>Alphaproteobacteria</taxon>
        <taxon>Rhodobacterales</taxon>
        <taxon>Roseobacteraceae</taxon>
        <taxon>Roseovarius</taxon>
    </lineage>
</organism>
<protein>
    <submittedName>
        <fullName evidence="1">Uncharacterized protein</fullName>
    </submittedName>
</protein>
<dbReference type="AlphaFoldDB" id="A0A1H7G405"/>
<dbReference type="RefSeq" id="WP_093030723.1">
    <property type="nucleotide sequence ID" value="NZ_FOAG01000001.1"/>
</dbReference>